<dbReference type="Pfam" id="PF01370">
    <property type="entry name" value="Epimerase"/>
    <property type="match status" value="1"/>
</dbReference>
<proteinExistence type="predicted"/>
<dbReference type="PANTHER" id="PTHR43245">
    <property type="entry name" value="BIFUNCTIONAL POLYMYXIN RESISTANCE PROTEIN ARNA"/>
    <property type="match status" value="1"/>
</dbReference>
<name>A0A1H2AK80_9PSED</name>
<accession>A0A1H2AK80</accession>
<dbReference type="EMBL" id="LT629762">
    <property type="protein sequence ID" value="SDT46368.1"/>
    <property type="molecule type" value="Genomic_DNA"/>
</dbReference>
<dbReference type="SUPFAM" id="SSF51735">
    <property type="entry name" value="NAD(P)-binding Rossmann-fold domains"/>
    <property type="match status" value="1"/>
</dbReference>
<dbReference type="InterPro" id="IPR036291">
    <property type="entry name" value="NAD(P)-bd_dom_sf"/>
</dbReference>
<dbReference type="Proteomes" id="UP000198481">
    <property type="component" value="Chromosome I"/>
</dbReference>
<sequence length="320" mass="34238">MRVLLTGATGFVGRAVLGRLAASDDLQAVAAIRGDALSDCPPHVSTVQVAGLEDGTDWSQALNQADVVIHGAARVHVMNDTEADPLEAFRKVNVEGTLSLARQAAGLGIRRFIFISSIKVNGEGTPLNEPYVADATPAPADPYGISKMEAEQGLREIAGESGMEVVIIRPVLVYGPGVRANFLNMMRWLDKGIPLPFGAIHNRRSLVALDNLADLIVTCIRHPAAANQTFLVSDGEDLSTTQLLTRMAQALGKPARLLPVPSVLLERGAQLLGKRALSQRLCGSLQVDIAKTRELLGWTPPVGVDEALVSAANYYKDRQR</sequence>
<protein>
    <submittedName>
        <fullName evidence="2">UDP-glucose 4-epimerase</fullName>
    </submittedName>
</protein>
<evidence type="ECO:0000313" key="2">
    <source>
        <dbReference type="EMBL" id="SDT46368.1"/>
    </source>
</evidence>
<gene>
    <name evidence="2" type="ORF">SAMN05216222_4518</name>
</gene>
<dbReference type="InterPro" id="IPR001509">
    <property type="entry name" value="Epimerase_deHydtase"/>
</dbReference>
<reference evidence="2 3" key="1">
    <citation type="submission" date="2016-10" db="EMBL/GenBank/DDBJ databases">
        <authorList>
            <person name="de Groot N.N."/>
        </authorList>
    </citation>
    <scope>NUCLEOTIDE SEQUENCE [LARGE SCALE GENOMIC DNA]</scope>
    <source>
        <strain evidence="2 3">LMG 26867</strain>
    </source>
</reference>
<dbReference type="InterPro" id="IPR050177">
    <property type="entry name" value="Lipid_A_modif_metabolic_enz"/>
</dbReference>
<dbReference type="AlphaFoldDB" id="A0A1H2AK80"/>
<feature type="domain" description="NAD-dependent epimerase/dehydratase" evidence="1">
    <location>
        <begin position="3"/>
        <end position="227"/>
    </location>
</feature>
<evidence type="ECO:0000259" key="1">
    <source>
        <dbReference type="Pfam" id="PF01370"/>
    </source>
</evidence>
<dbReference type="CDD" id="cd05232">
    <property type="entry name" value="UDP_G4E_4_SDR_e"/>
    <property type="match status" value="1"/>
</dbReference>
<dbReference type="PANTHER" id="PTHR43245:SF58">
    <property type="entry name" value="BLL5923 PROTEIN"/>
    <property type="match status" value="1"/>
</dbReference>
<dbReference type="Gene3D" id="3.40.50.720">
    <property type="entry name" value="NAD(P)-binding Rossmann-like Domain"/>
    <property type="match status" value="1"/>
</dbReference>
<dbReference type="STRING" id="1148509.SAMN05216222_4518"/>
<organism evidence="2 3">
    <name type="scientific">Pseudomonas prosekii</name>
    <dbReference type="NCBI Taxonomy" id="1148509"/>
    <lineage>
        <taxon>Bacteria</taxon>
        <taxon>Pseudomonadati</taxon>
        <taxon>Pseudomonadota</taxon>
        <taxon>Gammaproteobacteria</taxon>
        <taxon>Pseudomonadales</taxon>
        <taxon>Pseudomonadaceae</taxon>
        <taxon>Pseudomonas</taxon>
    </lineage>
</organism>
<dbReference type="RefSeq" id="WP_408003123.1">
    <property type="nucleotide sequence ID" value="NZ_LT629762.1"/>
</dbReference>
<evidence type="ECO:0000313" key="3">
    <source>
        <dbReference type="Proteomes" id="UP000198481"/>
    </source>
</evidence>